<dbReference type="Proteomes" id="UP000004994">
    <property type="component" value="Unassembled WGS sequence"/>
</dbReference>
<dbReference type="InterPro" id="IPR009291">
    <property type="entry name" value="Vps62"/>
</dbReference>
<dbReference type="PANTHER" id="PTHR48174:SF5">
    <property type="entry name" value="VACUOLAR PROTEIN SORTING-ASSOCIATED PROTEIN 62"/>
    <property type="match status" value="1"/>
</dbReference>
<evidence type="ECO:0008006" key="3">
    <source>
        <dbReference type="Google" id="ProtNLM"/>
    </source>
</evidence>
<proteinExistence type="predicted"/>
<organism evidence="1">
    <name type="scientific">Solanum lycopersicum</name>
    <name type="common">Tomato</name>
    <name type="synonym">Lycopersicon esculentum</name>
    <dbReference type="NCBI Taxonomy" id="4081"/>
    <lineage>
        <taxon>Eukaryota</taxon>
        <taxon>Viridiplantae</taxon>
        <taxon>Streptophyta</taxon>
        <taxon>Embryophyta</taxon>
        <taxon>Tracheophyta</taxon>
        <taxon>Spermatophyta</taxon>
        <taxon>Magnoliopsida</taxon>
        <taxon>eudicotyledons</taxon>
        <taxon>Gunneridae</taxon>
        <taxon>Pentapetalae</taxon>
        <taxon>asterids</taxon>
        <taxon>lamiids</taxon>
        <taxon>Solanales</taxon>
        <taxon>Solanaceae</taxon>
        <taxon>Solanoideae</taxon>
        <taxon>Solaneae</taxon>
        <taxon>Solanum</taxon>
        <taxon>Solanum subgen. Lycopersicon</taxon>
    </lineage>
</organism>
<reference evidence="1" key="2">
    <citation type="submission" date="2019-04" db="UniProtKB">
        <authorList>
            <consortium name="EnsemblPlants"/>
        </authorList>
    </citation>
    <scope>IDENTIFICATION</scope>
    <source>
        <strain evidence="1">cv. Heinz 1706</strain>
    </source>
</reference>
<keyword evidence="2" id="KW-1185">Reference proteome</keyword>
<name>A0A494G992_SOLLC</name>
<dbReference type="PANTHER" id="PTHR48174">
    <property type="entry name" value="DUF946 FAMILY PROTEIN"/>
    <property type="match status" value="1"/>
</dbReference>
<dbReference type="Gramene" id="Solyc00g029300.2.1">
    <property type="protein sequence ID" value="Solyc00g029300.2.1"/>
    <property type="gene ID" value="Solyc00g029300.2"/>
</dbReference>
<sequence>MYFSCLHDQKMHIADLSTRRWIRSLAAPSPTWPWLSHSDPSVKPRHGEPLLESVGDPLIEPDARVQSPLRPLFVMSTRLCDPSPKASGPRFTGEDDDGKIIPVVSHSPMSDHWKGVKCLIAMPVPQQNDTLTASTLDQFPPSYLSLEGPHNPQPWLDPRSRFLYGPAGQPGGMKRGEDGRGRVEEDIYGFWVDRGRGIVDLWYWTFYPFNFGKPVGGFGILGNHVGDWEHVRIRTVNQEPVSVDFHSHEGGSFSAGTMRWGDVEKVDGRAVAYSAAGSHGLWPDASILGRSGRRNIAVAPDRRSAPHSDHTDSERQVLDHLFKLADLTDDKGAIWNTTNHVVGSQYWTSPTERRKLVHGDERAWLNWRGHWGNKEDVDPRKCWWHRLIPICQTVSAPPGPNRWFGVAPDVSQVWLLCVKDRRVGKRCLRGLAGQSRDLGKLLVCIVQCIIAPLSRNVSAYSFYIASHLVDWARDNGVDTVQIEQICAKPRKRNDGDSQEEGEETQLGDSKISYIHDQTLEEDIEVSSMKGLTKFQGEGLHKTTILPCKPKSAIKAYRISLCLPNGKCINTSPTRKICSYEEGEAGYRLGRAVTLDD</sequence>
<evidence type="ECO:0000313" key="2">
    <source>
        <dbReference type="Proteomes" id="UP000004994"/>
    </source>
</evidence>
<dbReference type="InParanoid" id="A0A494G992"/>
<evidence type="ECO:0000313" key="1">
    <source>
        <dbReference type="EnsemblPlants" id="Solyc00g029300.2.1"/>
    </source>
</evidence>
<accession>A0A494G992</accession>
<dbReference type="PaxDb" id="4081-Solyc00g029300.1.1"/>
<reference evidence="1" key="1">
    <citation type="journal article" date="2012" name="Nature">
        <title>The tomato genome sequence provides insights into fleshy fruit evolution.</title>
        <authorList>
            <consortium name="Tomato Genome Consortium"/>
        </authorList>
    </citation>
    <scope>NUCLEOTIDE SEQUENCE [LARGE SCALE GENOMIC DNA]</scope>
    <source>
        <strain evidence="1">cv. Heinz 1706</strain>
    </source>
</reference>
<dbReference type="AlphaFoldDB" id="A0A494G992"/>
<dbReference type="Pfam" id="PF06101">
    <property type="entry name" value="Vps62"/>
    <property type="match status" value="1"/>
</dbReference>
<protein>
    <recommendedName>
        <fullName evidence="3">Vacuolar protein sorting-associated protein 62</fullName>
    </recommendedName>
</protein>
<dbReference type="EnsemblPlants" id="Solyc00g029300.2.1">
    <property type="protein sequence ID" value="Solyc00g029300.2.1"/>
    <property type="gene ID" value="Solyc00g029300.2"/>
</dbReference>